<evidence type="ECO:0000256" key="1">
    <source>
        <dbReference type="SAM" id="MobiDB-lite"/>
    </source>
</evidence>
<keyword evidence="3" id="KW-1185">Reference proteome</keyword>
<sequence length="74" mass="8524">MSEIKAFIPIDRHPYWKYLKAERSNAEKTKRSEAKKTKRSEAEKTKRSEVEKTKESEKQQPNKAANAGRDGATT</sequence>
<organism evidence="2 3">
    <name type="scientific">Lepidopterella palustris CBS 459.81</name>
    <dbReference type="NCBI Taxonomy" id="1314670"/>
    <lineage>
        <taxon>Eukaryota</taxon>
        <taxon>Fungi</taxon>
        <taxon>Dikarya</taxon>
        <taxon>Ascomycota</taxon>
        <taxon>Pezizomycotina</taxon>
        <taxon>Dothideomycetes</taxon>
        <taxon>Pleosporomycetidae</taxon>
        <taxon>Mytilinidiales</taxon>
        <taxon>Argynnaceae</taxon>
        <taxon>Lepidopterella</taxon>
    </lineage>
</organism>
<feature type="region of interest" description="Disordered" evidence="1">
    <location>
        <begin position="16"/>
        <end position="74"/>
    </location>
</feature>
<accession>A0A8E2E4C3</accession>
<proteinExistence type="predicted"/>
<dbReference type="EMBL" id="KV745156">
    <property type="protein sequence ID" value="OCK77082.1"/>
    <property type="molecule type" value="Genomic_DNA"/>
</dbReference>
<reference evidence="2 3" key="1">
    <citation type="journal article" date="2016" name="Nat. Commun.">
        <title>Ectomycorrhizal ecology is imprinted in the genome of the dominant symbiotic fungus Cenococcum geophilum.</title>
        <authorList>
            <consortium name="DOE Joint Genome Institute"/>
            <person name="Peter M."/>
            <person name="Kohler A."/>
            <person name="Ohm R.A."/>
            <person name="Kuo A."/>
            <person name="Krutzmann J."/>
            <person name="Morin E."/>
            <person name="Arend M."/>
            <person name="Barry K.W."/>
            <person name="Binder M."/>
            <person name="Choi C."/>
            <person name="Clum A."/>
            <person name="Copeland A."/>
            <person name="Grisel N."/>
            <person name="Haridas S."/>
            <person name="Kipfer T."/>
            <person name="LaButti K."/>
            <person name="Lindquist E."/>
            <person name="Lipzen A."/>
            <person name="Maire R."/>
            <person name="Meier B."/>
            <person name="Mihaltcheva S."/>
            <person name="Molinier V."/>
            <person name="Murat C."/>
            <person name="Poggeler S."/>
            <person name="Quandt C.A."/>
            <person name="Sperisen C."/>
            <person name="Tritt A."/>
            <person name="Tisserant E."/>
            <person name="Crous P.W."/>
            <person name="Henrissat B."/>
            <person name="Nehls U."/>
            <person name="Egli S."/>
            <person name="Spatafora J.W."/>
            <person name="Grigoriev I.V."/>
            <person name="Martin F.M."/>
        </authorList>
    </citation>
    <scope>NUCLEOTIDE SEQUENCE [LARGE SCALE GENOMIC DNA]</scope>
    <source>
        <strain evidence="2 3">CBS 459.81</strain>
    </source>
</reference>
<dbReference type="AlphaFoldDB" id="A0A8E2E4C3"/>
<gene>
    <name evidence="2" type="ORF">K432DRAFT_407628</name>
</gene>
<evidence type="ECO:0000313" key="2">
    <source>
        <dbReference type="EMBL" id="OCK77082.1"/>
    </source>
</evidence>
<protein>
    <submittedName>
        <fullName evidence="2">Uncharacterized protein</fullName>
    </submittedName>
</protein>
<dbReference type="Proteomes" id="UP000250266">
    <property type="component" value="Unassembled WGS sequence"/>
</dbReference>
<feature type="compositionally biased region" description="Basic and acidic residues" evidence="1">
    <location>
        <begin position="16"/>
        <end position="60"/>
    </location>
</feature>
<name>A0A8E2E4C3_9PEZI</name>
<evidence type="ECO:0000313" key="3">
    <source>
        <dbReference type="Proteomes" id="UP000250266"/>
    </source>
</evidence>